<protein>
    <submittedName>
        <fullName evidence="2">Uncharacterized protein</fullName>
    </submittedName>
</protein>
<proteinExistence type="predicted"/>
<gene>
    <name evidence="2" type="ORF">Dform_00514</name>
</gene>
<feature type="region of interest" description="Disordered" evidence="1">
    <location>
        <begin position="63"/>
        <end position="82"/>
    </location>
</feature>
<organism evidence="2 3">
    <name type="scientific">Dehalogenimonas formicexedens</name>
    <dbReference type="NCBI Taxonomy" id="1839801"/>
    <lineage>
        <taxon>Bacteria</taxon>
        <taxon>Bacillati</taxon>
        <taxon>Chloroflexota</taxon>
        <taxon>Dehalococcoidia</taxon>
        <taxon>Dehalococcoidales</taxon>
        <taxon>Dehalococcoidaceae</taxon>
        <taxon>Dehalogenimonas</taxon>
    </lineage>
</organism>
<dbReference type="AlphaFoldDB" id="A0A1P8F5V9"/>
<accession>A0A1P8F5V9</accession>
<keyword evidence="3" id="KW-1185">Reference proteome</keyword>
<dbReference type="Proteomes" id="UP000185934">
    <property type="component" value="Chromosome"/>
</dbReference>
<dbReference type="EMBL" id="CP018258">
    <property type="protein sequence ID" value="APV43869.1"/>
    <property type="molecule type" value="Genomic_DNA"/>
</dbReference>
<evidence type="ECO:0000313" key="3">
    <source>
        <dbReference type="Proteomes" id="UP000185934"/>
    </source>
</evidence>
<name>A0A1P8F5V9_9CHLR</name>
<reference evidence="3" key="1">
    <citation type="submission" date="2016-11" db="EMBL/GenBank/DDBJ databases">
        <title>Dehalogenimonas formicexedens sp. nov., a chlorinated alkane respiring bacterium isolated from contaminated groundwater.</title>
        <authorList>
            <person name="Key T.A."/>
            <person name="Bowman K.S."/>
            <person name="Lee I."/>
            <person name="Chun J."/>
            <person name="Albuquerque L."/>
            <person name="da Costa M.S."/>
            <person name="Rainey F.A."/>
            <person name="Moe W.M."/>
        </authorList>
    </citation>
    <scope>NUCLEOTIDE SEQUENCE [LARGE SCALE GENOMIC DNA]</scope>
    <source>
        <strain evidence="3">NSZ-14</strain>
    </source>
</reference>
<dbReference type="KEGG" id="dfo:Dform_00514"/>
<evidence type="ECO:0000313" key="2">
    <source>
        <dbReference type="EMBL" id="APV43869.1"/>
    </source>
</evidence>
<evidence type="ECO:0000256" key="1">
    <source>
        <dbReference type="SAM" id="MobiDB-lite"/>
    </source>
</evidence>
<dbReference type="STRING" id="1839801.Dform_00514"/>
<sequence length="82" mass="9261">MSKGRNTTPVTVRVPDDFLEKFKTEAARRGKPYTSLIRELMYKGIGVSLPVVKVPVAPENILPSPINRGSNTLKLKRKNKRR</sequence>